<dbReference type="SUPFAM" id="SSF51338">
    <property type="entry name" value="Composite domain of metallo-dependent hydrolases"/>
    <property type="match status" value="1"/>
</dbReference>
<dbReference type="GO" id="GO:0005737">
    <property type="term" value="C:cytoplasm"/>
    <property type="evidence" value="ECO:0007669"/>
    <property type="project" value="TreeGrafter"/>
</dbReference>
<dbReference type="AlphaFoldDB" id="A0A9D1T0L2"/>
<sequence length="428" mass="44936">MSASDCILIRNGRIVDPASGRDEIGDIAVADGKIVPALSAEQAARARVVDAAGTVVAPGFVDLNAHIYQPGKTARETFASGTAAAAAGGFTTLVCTPDENICIDNAGTVRLIRELADADACVRVLPAGNITLGGKGESLAPVGALKKAGCVAITDSVGGLVNNEIMRCALDYSKMFDIAVFDHCQDSSMTASGVMHAGTVSLRLGLRGLPRAAEDIVVSSDILLCEATRARLHLQHISSARSVELIREAKKLGTKITAEVSPQHLLLTDEDVGDYDTNKKINPPLRAEADRRALIAGLKDGTIDAVASDHSPRTPTEKDCEFDYAPFGVISLETALAVALEALYRSGEMTLPQIVEKLSLAPAKILGIPAGTLAEGAPADIVVFDPDEAWTPRAEALRSNSKNCAVLGRTLHGRVRLTLCGGKIVFER</sequence>
<dbReference type="PANTHER" id="PTHR43668">
    <property type="entry name" value="ALLANTOINASE"/>
    <property type="match status" value="1"/>
</dbReference>
<evidence type="ECO:0000256" key="2">
    <source>
        <dbReference type="ARBA" id="ARBA00022975"/>
    </source>
</evidence>
<keyword evidence="3" id="KW-0378">Hydrolase</keyword>
<protein>
    <recommendedName>
        <fullName evidence="3">Dihydroorotase</fullName>
        <shortName evidence="3">DHOase</shortName>
        <ecNumber evidence="3">3.5.2.3</ecNumber>
    </recommendedName>
</protein>
<evidence type="ECO:0000256" key="1">
    <source>
        <dbReference type="ARBA" id="ARBA00022833"/>
    </source>
</evidence>
<accession>A0A9D1T0L2</accession>
<feature type="binding site" evidence="3">
    <location>
        <position position="66"/>
    </location>
    <ligand>
        <name>Zn(2+)</name>
        <dbReference type="ChEBI" id="CHEBI:29105"/>
        <label>1</label>
    </ligand>
</feature>
<feature type="domain" description="Dihydroorotase catalytic" evidence="5">
    <location>
        <begin position="53"/>
        <end position="240"/>
    </location>
</feature>
<proteinExistence type="inferred from homology"/>
<dbReference type="GO" id="GO:0004151">
    <property type="term" value="F:dihydroorotase activity"/>
    <property type="evidence" value="ECO:0007669"/>
    <property type="project" value="UniProtKB-UniRule"/>
</dbReference>
<feature type="binding site" evidence="3">
    <location>
        <position position="183"/>
    </location>
    <ligand>
        <name>Zn(2+)</name>
        <dbReference type="ChEBI" id="CHEBI:29105"/>
        <label>2</label>
    </ligand>
</feature>
<dbReference type="InterPro" id="IPR032466">
    <property type="entry name" value="Metal_Hydrolase"/>
</dbReference>
<feature type="active site" evidence="3">
    <location>
        <position position="309"/>
    </location>
</feature>
<dbReference type="GO" id="GO:0004038">
    <property type="term" value="F:allantoinase activity"/>
    <property type="evidence" value="ECO:0007669"/>
    <property type="project" value="TreeGrafter"/>
</dbReference>
<dbReference type="EMBL" id="DVOG01000054">
    <property type="protein sequence ID" value="HIV03908.1"/>
    <property type="molecule type" value="Genomic_DNA"/>
</dbReference>
<dbReference type="PANTHER" id="PTHR43668:SF2">
    <property type="entry name" value="ALLANTOINASE"/>
    <property type="match status" value="1"/>
</dbReference>
<evidence type="ECO:0000313" key="7">
    <source>
        <dbReference type="Proteomes" id="UP000886812"/>
    </source>
</evidence>
<organism evidence="6 7">
    <name type="scientific">Candidatus Spyradosoma merdigallinarum</name>
    <dbReference type="NCBI Taxonomy" id="2840950"/>
    <lineage>
        <taxon>Bacteria</taxon>
        <taxon>Pseudomonadati</taxon>
        <taxon>Verrucomicrobiota</taxon>
        <taxon>Opitutia</taxon>
        <taxon>Opitutia incertae sedis</taxon>
        <taxon>Candidatus Spyradosoma</taxon>
    </lineage>
</organism>
<keyword evidence="3" id="KW-0479">Metal-binding</keyword>
<dbReference type="Gene3D" id="2.30.40.10">
    <property type="entry name" value="Urease, subunit C, domain 1"/>
    <property type="match status" value="1"/>
</dbReference>
<dbReference type="InterPro" id="IPR024403">
    <property type="entry name" value="DHOase_cat"/>
</dbReference>
<comment type="caution">
    <text evidence="3">Lacks conserved residue(s) required for the propagation of feature annotation.</text>
</comment>
<dbReference type="EC" id="3.5.2.3" evidence="3"/>
<comment type="pathway">
    <text evidence="3">Pyrimidine metabolism; UMP biosynthesis via de novo pathway; (S)-dihydroorotate from bicarbonate: step 3/3.</text>
</comment>
<dbReference type="Proteomes" id="UP000886812">
    <property type="component" value="Unassembled WGS sequence"/>
</dbReference>
<evidence type="ECO:0000259" key="4">
    <source>
        <dbReference type="Pfam" id="PF07969"/>
    </source>
</evidence>
<comment type="cofactor">
    <cofactor evidence="3">
        <name>Zn(2+)</name>
        <dbReference type="ChEBI" id="CHEBI:29105"/>
    </cofactor>
    <text evidence="3">Binds 2 Zn(2+) ions per subunit.</text>
</comment>
<feature type="binding site" evidence="3">
    <location>
        <begin position="327"/>
        <end position="328"/>
    </location>
    <ligand>
        <name>substrate</name>
    </ligand>
</feature>
<evidence type="ECO:0000259" key="5">
    <source>
        <dbReference type="Pfam" id="PF12890"/>
    </source>
</evidence>
<reference evidence="6" key="2">
    <citation type="journal article" date="2021" name="PeerJ">
        <title>Extensive microbial diversity within the chicken gut microbiome revealed by metagenomics and culture.</title>
        <authorList>
            <person name="Gilroy R."/>
            <person name="Ravi A."/>
            <person name="Getino M."/>
            <person name="Pursley I."/>
            <person name="Horton D.L."/>
            <person name="Alikhan N.F."/>
            <person name="Baker D."/>
            <person name="Gharbi K."/>
            <person name="Hall N."/>
            <person name="Watson M."/>
            <person name="Adriaenssens E.M."/>
            <person name="Foster-Nyarko E."/>
            <person name="Jarju S."/>
            <person name="Secka A."/>
            <person name="Antonio M."/>
            <person name="Oren A."/>
            <person name="Chaudhuri R.R."/>
            <person name="La Ragione R."/>
            <person name="Hildebrand F."/>
            <person name="Pallen M.J."/>
        </authorList>
    </citation>
    <scope>NUCLEOTIDE SEQUENCE</scope>
    <source>
        <strain evidence="6">10669</strain>
    </source>
</reference>
<feature type="domain" description="Amidohydrolase 3" evidence="4">
    <location>
        <begin position="342"/>
        <end position="426"/>
    </location>
</feature>
<dbReference type="GO" id="GO:0044205">
    <property type="term" value="P:'de novo' UMP biosynthetic process"/>
    <property type="evidence" value="ECO:0007669"/>
    <property type="project" value="UniProtKB-UniRule"/>
</dbReference>
<feature type="binding site" evidence="3">
    <location>
        <position position="309"/>
    </location>
    <ligand>
        <name>Zn(2+)</name>
        <dbReference type="ChEBI" id="CHEBI:29105"/>
        <label>1</label>
    </ligand>
</feature>
<evidence type="ECO:0000256" key="3">
    <source>
        <dbReference type="HAMAP-Rule" id="MF_00220"/>
    </source>
</evidence>
<dbReference type="HAMAP" id="MF_00220_B">
    <property type="entry name" value="PyrC_classI_B"/>
    <property type="match status" value="1"/>
</dbReference>
<dbReference type="CDD" id="cd01317">
    <property type="entry name" value="DHOase_IIa"/>
    <property type="match status" value="1"/>
</dbReference>
<dbReference type="SUPFAM" id="SSF51556">
    <property type="entry name" value="Metallo-dependent hydrolases"/>
    <property type="match status" value="1"/>
</dbReference>
<reference evidence="6" key="1">
    <citation type="submission" date="2020-10" db="EMBL/GenBank/DDBJ databases">
        <authorList>
            <person name="Gilroy R."/>
        </authorList>
    </citation>
    <scope>NUCLEOTIDE SEQUENCE</scope>
    <source>
        <strain evidence="6">10669</strain>
    </source>
</reference>
<comment type="catalytic activity">
    <reaction evidence="3">
        <text>(S)-dihydroorotate + H2O = N-carbamoyl-L-aspartate + H(+)</text>
        <dbReference type="Rhea" id="RHEA:24296"/>
        <dbReference type="ChEBI" id="CHEBI:15377"/>
        <dbReference type="ChEBI" id="CHEBI:15378"/>
        <dbReference type="ChEBI" id="CHEBI:30864"/>
        <dbReference type="ChEBI" id="CHEBI:32814"/>
        <dbReference type="EC" id="3.5.2.3"/>
    </reaction>
</comment>
<keyword evidence="1 3" id="KW-0862">Zinc</keyword>
<dbReference type="Gene3D" id="3.20.20.140">
    <property type="entry name" value="Metal-dependent hydrolases"/>
    <property type="match status" value="1"/>
</dbReference>
<dbReference type="GO" id="GO:0008270">
    <property type="term" value="F:zinc ion binding"/>
    <property type="evidence" value="ECO:0007669"/>
    <property type="project" value="UniProtKB-UniRule"/>
</dbReference>
<dbReference type="Pfam" id="PF07969">
    <property type="entry name" value="Amidohydro_3"/>
    <property type="match status" value="1"/>
</dbReference>
<dbReference type="GO" id="GO:0006145">
    <property type="term" value="P:purine nucleobase catabolic process"/>
    <property type="evidence" value="ECO:0007669"/>
    <property type="project" value="TreeGrafter"/>
</dbReference>
<comment type="similarity">
    <text evidence="3">Belongs to the metallo-dependent hydrolases superfamily. DHOase family. Class I DHOase subfamily.</text>
</comment>
<comment type="function">
    <text evidence="3">Catalyzes the reversible cyclization of carbamoyl aspartate to dihydroorotate.</text>
</comment>
<keyword evidence="2 3" id="KW-0665">Pyrimidine biosynthesis</keyword>
<dbReference type="InterPro" id="IPR050138">
    <property type="entry name" value="DHOase/Allantoinase_Hydrolase"/>
</dbReference>
<evidence type="ECO:0000313" key="6">
    <source>
        <dbReference type="EMBL" id="HIV03908.1"/>
    </source>
</evidence>
<feature type="binding site" evidence="3">
    <location>
        <position position="236"/>
    </location>
    <ligand>
        <name>Zn(2+)</name>
        <dbReference type="ChEBI" id="CHEBI:29105"/>
        <label>2</label>
    </ligand>
</feature>
<dbReference type="InterPro" id="IPR013108">
    <property type="entry name" value="Amidohydro_3"/>
</dbReference>
<dbReference type="InterPro" id="IPR004722">
    <property type="entry name" value="DHOase"/>
</dbReference>
<dbReference type="Pfam" id="PF12890">
    <property type="entry name" value="DHOase"/>
    <property type="match status" value="1"/>
</dbReference>
<dbReference type="InterPro" id="IPR011059">
    <property type="entry name" value="Metal-dep_hydrolase_composite"/>
</dbReference>
<feature type="binding site" evidence="3">
    <location>
        <position position="282"/>
    </location>
    <ligand>
        <name>substrate</name>
    </ligand>
</feature>
<dbReference type="NCBIfam" id="TIGR00857">
    <property type="entry name" value="pyrC_multi"/>
    <property type="match status" value="1"/>
</dbReference>
<gene>
    <name evidence="3" type="primary">pyrC</name>
    <name evidence="6" type="ORF">IAC75_02020</name>
</gene>
<comment type="caution">
    <text evidence="6">The sequence shown here is derived from an EMBL/GenBank/DDBJ whole genome shotgun (WGS) entry which is preliminary data.</text>
</comment>
<name>A0A9D1T0L2_9BACT</name>